<sequence>MNNHDENAGSAPLPQDLSVGEMARRSGVAVSALHFYEAKGLIRSRRTPGNQRRYTRDMLRRVGVIKAAQRLGIPLSDIEAALKTLPESRTPTARDWERLAKRWKEDLDDRIQRMILLRERLTGCIGCGCLSMKLCPLVNPADSVAECGAGPQFLEPGAAPAPAAPSESAQPDARGRRKAGRAAS</sequence>
<accession>A0ABU6JE27</accession>
<feature type="domain" description="HTH merR-type" evidence="9">
    <location>
        <begin position="16"/>
        <end position="84"/>
    </location>
</feature>
<dbReference type="SMART" id="SM00422">
    <property type="entry name" value="HTH_MERR"/>
    <property type="match status" value="1"/>
</dbReference>
<dbReference type="PROSITE" id="PS50937">
    <property type="entry name" value="HTH_MERR_2"/>
    <property type="match status" value="1"/>
</dbReference>
<gene>
    <name evidence="10" type="primary">soxR</name>
    <name evidence="10" type="ORF">RY831_21090</name>
</gene>
<feature type="compositionally biased region" description="Low complexity" evidence="8">
    <location>
        <begin position="155"/>
        <end position="172"/>
    </location>
</feature>
<dbReference type="EMBL" id="JAWIIV010000020">
    <property type="protein sequence ID" value="MEC4721668.1"/>
    <property type="molecule type" value="Genomic_DNA"/>
</dbReference>
<evidence type="ECO:0000256" key="5">
    <source>
        <dbReference type="ARBA" id="ARBA00023015"/>
    </source>
</evidence>
<evidence type="ECO:0000259" key="9">
    <source>
        <dbReference type="PROSITE" id="PS50937"/>
    </source>
</evidence>
<keyword evidence="5" id="KW-0805">Transcription regulation</keyword>
<dbReference type="InterPro" id="IPR047057">
    <property type="entry name" value="MerR_fam"/>
</dbReference>
<evidence type="ECO:0000256" key="2">
    <source>
        <dbReference type="ARBA" id="ARBA00022723"/>
    </source>
</evidence>
<evidence type="ECO:0000313" key="10">
    <source>
        <dbReference type="EMBL" id="MEC4721668.1"/>
    </source>
</evidence>
<feature type="compositionally biased region" description="Basic residues" evidence="8">
    <location>
        <begin position="175"/>
        <end position="184"/>
    </location>
</feature>
<keyword evidence="6" id="KW-0238">DNA-binding</keyword>
<dbReference type="Pfam" id="PF00376">
    <property type="entry name" value="MerR"/>
    <property type="match status" value="1"/>
</dbReference>
<dbReference type="InterPro" id="IPR015358">
    <property type="entry name" value="Tscrpt_reg_MerR_DNA-bd"/>
</dbReference>
<dbReference type="PANTHER" id="PTHR30204">
    <property type="entry name" value="REDOX-CYCLING DRUG-SENSING TRANSCRIPTIONAL ACTIVATOR SOXR"/>
    <property type="match status" value="1"/>
</dbReference>
<dbReference type="NCBIfam" id="TIGR01950">
    <property type="entry name" value="SoxR"/>
    <property type="match status" value="1"/>
</dbReference>
<dbReference type="Gene3D" id="1.10.1660.10">
    <property type="match status" value="1"/>
</dbReference>
<evidence type="ECO:0000256" key="7">
    <source>
        <dbReference type="ARBA" id="ARBA00023163"/>
    </source>
</evidence>
<evidence type="ECO:0000256" key="6">
    <source>
        <dbReference type="ARBA" id="ARBA00023125"/>
    </source>
</evidence>
<evidence type="ECO:0000256" key="3">
    <source>
        <dbReference type="ARBA" id="ARBA00023004"/>
    </source>
</evidence>
<dbReference type="PANTHER" id="PTHR30204:SF0">
    <property type="entry name" value="REDOX-SENSITIVE TRANSCRIPTIONAL ACTIVATOR SOXR"/>
    <property type="match status" value="1"/>
</dbReference>
<comment type="caution">
    <text evidence="10">The sequence shown here is derived from an EMBL/GenBank/DDBJ whole genome shotgun (WGS) entry which is preliminary data.</text>
</comment>
<proteinExistence type="predicted"/>
<keyword evidence="11" id="KW-1185">Reference proteome</keyword>
<dbReference type="SUPFAM" id="SSF46955">
    <property type="entry name" value="Putative DNA-binding domain"/>
    <property type="match status" value="1"/>
</dbReference>
<dbReference type="InterPro" id="IPR010211">
    <property type="entry name" value="Redox-sen_tscrpt-act_SoxR"/>
</dbReference>
<reference evidence="10 11" key="1">
    <citation type="submission" date="2023-10" db="EMBL/GenBank/DDBJ databases">
        <title>Noviherbaspirillum sp. CPCC 100848 genome assembly.</title>
        <authorList>
            <person name="Li X.Y."/>
            <person name="Fang X.M."/>
        </authorList>
    </citation>
    <scope>NUCLEOTIDE SEQUENCE [LARGE SCALE GENOMIC DNA]</scope>
    <source>
        <strain evidence="10 11">CPCC 100848</strain>
    </source>
</reference>
<dbReference type="Proteomes" id="UP001352263">
    <property type="component" value="Unassembled WGS sequence"/>
</dbReference>
<dbReference type="RefSeq" id="WP_326508352.1">
    <property type="nucleotide sequence ID" value="NZ_JAWIIV010000020.1"/>
</dbReference>
<dbReference type="CDD" id="cd01110">
    <property type="entry name" value="HTH_SoxR"/>
    <property type="match status" value="1"/>
</dbReference>
<keyword evidence="2" id="KW-0479">Metal-binding</keyword>
<evidence type="ECO:0000256" key="8">
    <source>
        <dbReference type="SAM" id="MobiDB-lite"/>
    </source>
</evidence>
<dbReference type="PRINTS" id="PR00040">
    <property type="entry name" value="HTHMERR"/>
</dbReference>
<organism evidence="10 11">
    <name type="scientific">Noviherbaspirillum album</name>
    <dbReference type="NCBI Taxonomy" id="3080276"/>
    <lineage>
        <taxon>Bacteria</taxon>
        <taxon>Pseudomonadati</taxon>
        <taxon>Pseudomonadota</taxon>
        <taxon>Betaproteobacteria</taxon>
        <taxon>Burkholderiales</taxon>
        <taxon>Oxalobacteraceae</taxon>
        <taxon>Noviherbaspirillum</taxon>
    </lineage>
</organism>
<keyword evidence="3" id="KW-0408">Iron</keyword>
<evidence type="ECO:0000313" key="11">
    <source>
        <dbReference type="Proteomes" id="UP001352263"/>
    </source>
</evidence>
<protein>
    <submittedName>
        <fullName evidence="10">Redox-sensitive transcriptional activator SoxR</fullName>
    </submittedName>
</protein>
<dbReference type="Pfam" id="PF09278">
    <property type="entry name" value="MerR-DNA-bind"/>
    <property type="match status" value="1"/>
</dbReference>
<evidence type="ECO:0000256" key="1">
    <source>
        <dbReference type="ARBA" id="ARBA00022714"/>
    </source>
</evidence>
<keyword evidence="7" id="KW-0804">Transcription</keyword>
<dbReference type="PROSITE" id="PS00552">
    <property type="entry name" value="HTH_MERR_1"/>
    <property type="match status" value="1"/>
</dbReference>
<name>A0ABU6JE27_9BURK</name>
<keyword evidence="1" id="KW-0001">2Fe-2S</keyword>
<evidence type="ECO:0000256" key="4">
    <source>
        <dbReference type="ARBA" id="ARBA00023014"/>
    </source>
</evidence>
<keyword evidence="4" id="KW-0411">Iron-sulfur</keyword>
<dbReference type="InterPro" id="IPR009061">
    <property type="entry name" value="DNA-bd_dom_put_sf"/>
</dbReference>
<dbReference type="InterPro" id="IPR000551">
    <property type="entry name" value="MerR-type_HTH_dom"/>
</dbReference>
<feature type="region of interest" description="Disordered" evidence="8">
    <location>
        <begin position="149"/>
        <end position="184"/>
    </location>
</feature>